<protein>
    <recommendedName>
        <fullName evidence="5">PASTA domain-containing protein</fullName>
    </recommendedName>
</protein>
<evidence type="ECO:0000256" key="2">
    <source>
        <dbReference type="SAM" id="SignalP"/>
    </source>
</evidence>
<evidence type="ECO:0000256" key="1">
    <source>
        <dbReference type="SAM" id="MobiDB-lite"/>
    </source>
</evidence>
<dbReference type="AlphaFoldDB" id="A0A6N4W7G7"/>
<dbReference type="KEGG" id="many:MANY_14040"/>
<keyword evidence="4" id="KW-1185">Reference proteome</keyword>
<proteinExistence type="predicted"/>
<organism evidence="3 4">
    <name type="scientific">Mycolicibacterium anyangense</name>
    <dbReference type="NCBI Taxonomy" id="1431246"/>
    <lineage>
        <taxon>Bacteria</taxon>
        <taxon>Bacillati</taxon>
        <taxon>Actinomycetota</taxon>
        <taxon>Actinomycetes</taxon>
        <taxon>Mycobacteriales</taxon>
        <taxon>Mycobacteriaceae</taxon>
        <taxon>Mycolicibacterium</taxon>
    </lineage>
</organism>
<evidence type="ECO:0000313" key="3">
    <source>
        <dbReference type="EMBL" id="BBZ76067.1"/>
    </source>
</evidence>
<keyword evidence="2" id="KW-0732">Signal</keyword>
<gene>
    <name evidence="3" type="ORF">MANY_14040</name>
</gene>
<sequence length="153" mass="14982">MNKVIGLGVGAVALSAVSAGFFGTGLAAADDYAGKSYSDASSAISGAGEKAVIATSVGDAVDQADCVVTRSQKAPWLKGDNFSPVTDTVLLFLNCNAKLASAGKPGNSLASPEGAAEKATEDQQAAQAAQQAAQQAASDQSQSTALLGGSNSG</sequence>
<feature type="chain" id="PRO_5026669282" description="PASTA domain-containing protein" evidence="2">
    <location>
        <begin position="30"/>
        <end position="153"/>
    </location>
</feature>
<name>A0A6N4W7G7_9MYCO</name>
<reference evidence="3 4" key="1">
    <citation type="journal article" date="2019" name="Emerg. Microbes Infect.">
        <title>Comprehensive subspecies identification of 175 nontuberculous mycobacteria species based on 7547 genomic profiles.</title>
        <authorList>
            <person name="Matsumoto Y."/>
            <person name="Kinjo T."/>
            <person name="Motooka D."/>
            <person name="Nabeya D."/>
            <person name="Jung N."/>
            <person name="Uechi K."/>
            <person name="Horii T."/>
            <person name="Iida T."/>
            <person name="Fujita J."/>
            <person name="Nakamura S."/>
        </authorList>
    </citation>
    <scope>NUCLEOTIDE SEQUENCE [LARGE SCALE GENOMIC DNA]</scope>
    <source>
        <strain evidence="3 4">JCM 30275</strain>
    </source>
</reference>
<dbReference type="Proteomes" id="UP000467249">
    <property type="component" value="Chromosome"/>
</dbReference>
<dbReference type="RefSeq" id="WP_163803580.1">
    <property type="nucleotide sequence ID" value="NZ_AP022620.1"/>
</dbReference>
<evidence type="ECO:0008006" key="5">
    <source>
        <dbReference type="Google" id="ProtNLM"/>
    </source>
</evidence>
<feature type="compositionally biased region" description="Low complexity" evidence="1">
    <location>
        <begin position="122"/>
        <end position="145"/>
    </location>
</feature>
<evidence type="ECO:0000313" key="4">
    <source>
        <dbReference type="Proteomes" id="UP000467249"/>
    </source>
</evidence>
<feature type="region of interest" description="Disordered" evidence="1">
    <location>
        <begin position="102"/>
        <end position="153"/>
    </location>
</feature>
<dbReference type="EMBL" id="AP022620">
    <property type="protein sequence ID" value="BBZ76067.1"/>
    <property type="molecule type" value="Genomic_DNA"/>
</dbReference>
<accession>A0A6N4W7G7</accession>
<feature type="signal peptide" evidence="2">
    <location>
        <begin position="1"/>
        <end position="29"/>
    </location>
</feature>